<keyword evidence="1 4" id="KW-0378">Hydrolase</keyword>
<feature type="domain" description="Dienelactone hydrolase" evidence="3">
    <location>
        <begin position="120"/>
        <end position="299"/>
    </location>
</feature>
<name>A0ABU9C387_9BURK</name>
<comment type="caution">
    <text evidence="4">The sequence shown here is derived from an EMBL/GenBank/DDBJ whole genome shotgun (WGS) entry which is preliminary data.</text>
</comment>
<dbReference type="EMBL" id="JBBUTI010000005">
    <property type="protein sequence ID" value="MEK8046333.1"/>
    <property type="molecule type" value="Genomic_DNA"/>
</dbReference>
<dbReference type="RefSeq" id="WP_341398621.1">
    <property type="nucleotide sequence ID" value="NZ_JBBUTI010000005.1"/>
</dbReference>
<protein>
    <submittedName>
        <fullName evidence="4">Dienelactone hydrolase family protein</fullName>
    </submittedName>
</protein>
<dbReference type="InterPro" id="IPR050300">
    <property type="entry name" value="GDXG_lipolytic_enzyme"/>
</dbReference>
<dbReference type="InterPro" id="IPR029058">
    <property type="entry name" value="AB_hydrolase_fold"/>
</dbReference>
<reference evidence="4 5" key="1">
    <citation type="submission" date="2024-04" db="EMBL/GenBank/DDBJ databases">
        <title>Novel species of the genus Ideonella isolated from streams.</title>
        <authorList>
            <person name="Lu H."/>
        </authorList>
    </citation>
    <scope>NUCLEOTIDE SEQUENCE [LARGE SCALE GENOMIC DNA]</scope>
    <source>
        <strain evidence="4 5">LYT19W</strain>
    </source>
</reference>
<proteinExistence type="predicted"/>
<evidence type="ECO:0000256" key="1">
    <source>
        <dbReference type="ARBA" id="ARBA00022801"/>
    </source>
</evidence>
<feature type="chain" id="PRO_5045137870" evidence="2">
    <location>
        <begin position="29"/>
        <end position="317"/>
    </location>
</feature>
<dbReference type="Pfam" id="PF01738">
    <property type="entry name" value="DLH"/>
    <property type="match status" value="1"/>
</dbReference>
<dbReference type="InterPro" id="IPR002925">
    <property type="entry name" value="Dienelactn_hydro"/>
</dbReference>
<gene>
    <name evidence="4" type="ORF">AACH00_08265</name>
</gene>
<dbReference type="PANTHER" id="PTHR48081:SF6">
    <property type="entry name" value="PEPTIDASE S9 PROLYL OLIGOPEPTIDASE CATALYTIC DOMAIN-CONTAINING PROTEIN"/>
    <property type="match status" value="1"/>
</dbReference>
<dbReference type="GO" id="GO:0016787">
    <property type="term" value="F:hydrolase activity"/>
    <property type="evidence" value="ECO:0007669"/>
    <property type="project" value="UniProtKB-KW"/>
</dbReference>
<dbReference type="PANTHER" id="PTHR48081">
    <property type="entry name" value="AB HYDROLASE SUPERFAMILY PROTEIN C4A8.06C"/>
    <property type="match status" value="1"/>
</dbReference>
<accession>A0ABU9C387</accession>
<evidence type="ECO:0000313" key="5">
    <source>
        <dbReference type="Proteomes" id="UP001379945"/>
    </source>
</evidence>
<evidence type="ECO:0000313" key="4">
    <source>
        <dbReference type="EMBL" id="MEK8046333.1"/>
    </source>
</evidence>
<keyword evidence="2" id="KW-0732">Signal</keyword>
<dbReference type="Gene3D" id="3.40.50.1820">
    <property type="entry name" value="alpha/beta hydrolase"/>
    <property type="match status" value="1"/>
</dbReference>
<dbReference type="SUPFAM" id="SSF53474">
    <property type="entry name" value="alpha/beta-Hydrolases"/>
    <property type="match status" value="1"/>
</dbReference>
<evidence type="ECO:0000259" key="3">
    <source>
        <dbReference type="Pfam" id="PF01738"/>
    </source>
</evidence>
<keyword evidence="5" id="KW-1185">Reference proteome</keyword>
<feature type="signal peptide" evidence="2">
    <location>
        <begin position="1"/>
        <end position="28"/>
    </location>
</feature>
<dbReference type="Proteomes" id="UP001379945">
    <property type="component" value="Unassembled WGS sequence"/>
</dbReference>
<organism evidence="4 5">
    <name type="scientific">Ideonella margarita</name>
    <dbReference type="NCBI Taxonomy" id="2984191"/>
    <lineage>
        <taxon>Bacteria</taxon>
        <taxon>Pseudomonadati</taxon>
        <taxon>Pseudomonadota</taxon>
        <taxon>Betaproteobacteria</taxon>
        <taxon>Burkholderiales</taxon>
        <taxon>Sphaerotilaceae</taxon>
        <taxon>Ideonella</taxon>
    </lineage>
</organism>
<sequence>MKRRAARRALTLSALSLAALCLPMTASAAEGNAPAAPGGFVFRTVPAAPMVLPAPIELGGAANNNAPAFQWTGLGRERVVRNVVRPQLFVVRPAAGQANGRAVLVVPGGGYQFVAIENEGMPVAQKLAAEGTTAFVLVYRVNPTPVPDDDFAAVINQEIAKRFAPGAPKATDDLQPYAPAVADAKAAMVWLKAHAVEQGIDVQRIGYIGFSAGARTGRALVSQASADEMPATLALIYGGFYATQPRQPVPPLFLAQAADDALFPPNSFDMVQNWRQAGQRVELHLYERGGHGFGAMAPRGNTSDGWMSAYLAWLARQ</sequence>
<evidence type="ECO:0000256" key="2">
    <source>
        <dbReference type="SAM" id="SignalP"/>
    </source>
</evidence>